<organism evidence="9 10">
    <name type="scientific">Holothuria leucospilota</name>
    <name type="common">Black long sea cucumber</name>
    <name type="synonym">Mertensiothuria leucospilota</name>
    <dbReference type="NCBI Taxonomy" id="206669"/>
    <lineage>
        <taxon>Eukaryota</taxon>
        <taxon>Metazoa</taxon>
        <taxon>Echinodermata</taxon>
        <taxon>Eleutherozoa</taxon>
        <taxon>Echinozoa</taxon>
        <taxon>Holothuroidea</taxon>
        <taxon>Aspidochirotacea</taxon>
        <taxon>Aspidochirotida</taxon>
        <taxon>Holothuriidae</taxon>
        <taxon>Holothuria</taxon>
    </lineage>
</organism>
<keyword evidence="8" id="KW-0732">Signal</keyword>
<evidence type="ECO:0000256" key="6">
    <source>
        <dbReference type="ARBA" id="ARBA00023136"/>
    </source>
</evidence>
<dbReference type="AlphaFoldDB" id="A0A9Q1CBS4"/>
<feature type="transmembrane region" description="Helical" evidence="7">
    <location>
        <begin position="175"/>
        <end position="198"/>
    </location>
</feature>
<evidence type="ECO:0000313" key="9">
    <source>
        <dbReference type="EMBL" id="KAJ8041795.1"/>
    </source>
</evidence>
<evidence type="ECO:0000256" key="5">
    <source>
        <dbReference type="ARBA" id="ARBA00022989"/>
    </source>
</evidence>
<gene>
    <name evidence="9" type="ORF">HOLleu_12702</name>
</gene>
<dbReference type="InterPro" id="IPR038770">
    <property type="entry name" value="Na+/solute_symporter_sf"/>
</dbReference>
<dbReference type="EMBL" id="JAIZAY010000005">
    <property type="protein sequence ID" value="KAJ8041795.1"/>
    <property type="molecule type" value="Genomic_DNA"/>
</dbReference>
<sequence>MISLKSTLFVVACLLSSFVHGHIPGGGSEESAFSILTDPPAEDPEDLNAELFVGDEVVVNLTVINGPSESYLVRSGREFVFDAEVLNQDDDIIYANESIHVKITGNFLGIESLEFVDPDTEEVAGTFDIRVKKKQRLVDYLFTYVILVWLVISYVSMGALMDLPLLKERIYPPWSLLIGMFCQFILMPLVTFSLANILPVDNPTGVGIVLVGTCPGGWLSNIFSVLLDVDFILSVTMTFFSSIVGLAMMPLNIFIYATPFIQGNKNLETPFIDLALNLILLVVACVVGILLGYKFEK</sequence>
<comment type="caution">
    <text evidence="9">The sequence shown here is derived from an EMBL/GenBank/DDBJ whole genome shotgun (WGS) entry which is preliminary data.</text>
</comment>
<keyword evidence="3 7" id="KW-0812">Transmembrane</keyword>
<feature type="transmembrane region" description="Helical" evidence="7">
    <location>
        <begin position="274"/>
        <end position="293"/>
    </location>
</feature>
<evidence type="ECO:0000256" key="2">
    <source>
        <dbReference type="ARBA" id="ARBA00006528"/>
    </source>
</evidence>
<feature type="transmembrane region" description="Helical" evidence="7">
    <location>
        <begin position="239"/>
        <end position="262"/>
    </location>
</feature>
<dbReference type="OrthoDB" id="203097at2759"/>
<evidence type="ECO:0000256" key="8">
    <source>
        <dbReference type="SAM" id="SignalP"/>
    </source>
</evidence>
<dbReference type="Proteomes" id="UP001152320">
    <property type="component" value="Chromosome 5"/>
</dbReference>
<feature type="transmembrane region" description="Helical" evidence="7">
    <location>
        <begin position="204"/>
        <end position="227"/>
    </location>
</feature>
<evidence type="ECO:0000313" key="10">
    <source>
        <dbReference type="Proteomes" id="UP001152320"/>
    </source>
</evidence>
<evidence type="ECO:0000256" key="7">
    <source>
        <dbReference type="SAM" id="Phobius"/>
    </source>
</evidence>
<dbReference type="InterPro" id="IPR002657">
    <property type="entry name" value="BilAc:Na_symport/Acr3"/>
</dbReference>
<dbReference type="GO" id="GO:0015293">
    <property type="term" value="F:symporter activity"/>
    <property type="evidence" value="ECO:0007669"/>
    <property type="project" value="UniProtKB-KW"/>
</dbReference>
<reference evidence="9" key="1">
    <citation type="submission" date="2021-10" db="EMBL/GenBank/DDBJ databases">
        <title>Tropical sea cucumber genome reveals ecological adaptation and Cuvierian tubules defense mechanism.</title>
        <authorList>
            <person name="Chen T."/>
        </authorList>
    </citation>
    <scope>NUCLEOTIDE SEQUENCE</scope>
    <source>
        <strain evidence="9">Nanhai2018</strain>
        <tissue evidence="9">Muscle</tissue>
    </source>
</reference>
<evidence type="ECO:0000256" key="4">
    <source>
        <dbReference type="ARBA" id="ARBA00022847"/>
    </source>
</evidence>
<feature type="signal peptide" evidence="8">
    <location>
        <begin position="1"/>
        <end position="21"/>
    </location>
</feature>
<feature type="chain" id="PRO_5040203411" evidence="8">
    <location>
        <begin position="22"/>
        <end position="297"/>
    </location>
</feature>
<protein>
    <submittedName>
        <fullName evidence="9">Solute carrier family 10 member 6</fullName>
    </submittedName>
</protein>
<name>A0A9Q1CBS4_HOLLE</name>
<keyword evidence="4" id="KW-0769">Symport</keyword>
<keyword evidence="10" id="KW-1185">Reference proteome</keyword>
<dbReference type="GO" id="GO:0016020">
    <property type="term" value="C:membrane"/>
    <property type="evidence" value="ECO:0007669"/>
    <property type="project" value="UniProtKB-SubCell"/>
</dbReference>
<keyword evidence="4" id="KW-0813">Transport</keyword>
<keyword evidence="5 7" id="KW-1133">Transmembrane helix</keyword>
<proteinExistence type="inferred from homology"/>
<comment type="subcellular location">
    <subcellularLocation>
        <location evidence="1">Membrane</location>
        <topology evidence="1">Multi-pass membrane protein</topology>
    </subcellularLocation>
</comment>
<feature type="transmembrane region" description="Helical" evidence="7">
    <location>
        <begin position="141"/>
        <end position="163"/>
    </location>
</feature>
<accession>A0A9Q1CBS4</accession>
<dbReference type="Gene3D" id="1.20.1530.20">
    <property type="match status" value="1"/>
</dbReference>
<keyword evidence="6 7" id="KW-0472">Membrane</keyword>
<dbReference type="Pfam" id="PF01758">
    <property type="entry name" value="SBF"/>
    <property type="match status" value="1"/>
</dbReference>
<evidence type="ECO:0000256" key="3">
    <source>
        <dbReference type="ARBA" id="ARBA00022692"/>
    </source>
</evidence>
<comment type="similarity">
    <text evidence="2">Belongs to the bile acid:sodium symporter (BASS) (TC 2.A.28) family.</text>
</comment>
<dbReference type="InterPro" id="IPR004710">
    <property type="entry name" value="Bilac:Na_transpt"/>
</dbReference>
<dbReference type="PANTHER" id="PTHR10361">
    <property type="entry name" value="SODIUM-BILE ACID COTRANSPORTER"/>
    <property type="match status" value="1"/>
</dbReference>
<evidence type="ECO:0000256" key="1">
    <source>
        <dbReference type="ARBA" id="ARBA00004141"/>
    </source>
</evidence>
<dbReference type="PANTHER" id="PTHR10361:SF65">
    <property type="entry name" value="ILEAL SODIUM_BILE ACID COTRANSPORTER"/>
    <property type="match status" value="1"/>
</dbReference>